<dbReference type="SUPFAM" id="SSF89447">
    <property type="entry name" value="AbrB/MazE/MraZ-like"/>
    <property type="match status" value="1"/>
</dbReference>
<protein>
    <recommendedName>
        <fullName evidence="3">SpoVT-AbrB domain-containing protein</fullName>
    </recommendedName>
</protein>
<gene>
    <name evidence="1" type="ORF">MNV_220017</name>
</gene>
<keyword evidence="2" id="KW-1185">Reference proteome</keyword>
<sequence length="92" mass="10773">MKQKIRKVGNSMGIIIPRYMLQEMGMPEVVDINLTEGSLLISPLDSKIIRRKPRDEDETIGLYNLMKANIERNIKKGKVRWVNKREMERTIC</sequence>
<dbReference type="AlphaFoldDB" id="A0A284VP93"/>
<dbReference type="InterPro" id="IPR037914">
    <property type="entry name" value="SpoVT-AbrB_sf"/>
</dbReference>
<proteinExistence type="predicted"/>
<reference evidence="2" key="1">
    <citation type="submission" date="2017-06" db="EMBL/GenBank/DDBJ databases">
        <authorList>
            <person name="Cremers G."/>
        </authorList>
    </citation>
    <scope>NUCLEOTIDE SEQUENCE [LARGE SCALE GENOMIC DNA]</scope>
</reference>
<dbReference type="EMBL" id="FZMP01000135">
    <property type="protein sequence ID" value="SNQ61023.1"/>
    <property type="molecule type" value="Genomic_DNA"/>
</dbReference>
<name>A0A284VP93_9EURY</name>
<organism evidence="1 2">
    <name type="scientific">Candidatus Methanoperedens nitratireducens</name>
    <dbReference type="NCBI Taxonomy" id="1392998"/>
    <lineage>
        <taxon>Archaea</taxon>
        <taxon>Methanobacteriati</taxon>
        <taxon>Methanobacteriota</taxon>
        <taxon>Stenosarchaea group</taxon>
        <taxon>Methanomicrobia</taxon>
        <taxon>Methanosarcinales</taxon>
        <taxon>ANME-2 cluster</taxon>
        <taxon>Candidatus Methanoperedentaceae</taxon>
        <taxon>Candidatus Methanoperedens</taxon>
    </lineage>
</organism>
<dbReference type="OrthoDB" id="150653at2157"/>
<evidence type="ECO:0000313" key="2">
    <source>
        <dbReference type="Proteomes" id="UP000218615"/>
    </source>
</evidence>
<dbReference type="RefSeq" id="WP_096205615.1">
    <property type="nucleotide sequence ID" value="NZ_FZMP01000135.1"/>
</dbReference>
<dbReference type="Gene3D" id="2.10.260.10">
    <property type="match status" value="1"/>
</dbReference>
<accession>A0A284VP93</accession>
<evidence type="ECO:0000313" key="1">
    <source>
        <dbReference type="EMBL" id="SNQ61023.1"/>
    </source>
</evidence>
<evidence type="ECO:0008006" key="3">
    <source>
        <dbReference type="Google" id="ProtNLM"/>
    </source>
</evidence>
<dbReference type="Proteomes" id="UP000218615">
    <property type="component" value="Unassembled WGS sequence"/>
</dbReference>